<accession>J1I0P5</accession>
<dbReference type="Pfam" id="PF12680">
    <property type="entry name" value="SnoaL_2"/>
    <property type="match status" value="1"/>
</dbReference>
<evidence type="ECO:0000313" key="2">
    <source>
        <dbReference type="EMBL" id="EJF51833.1"/>
    </source>
</evidence>
<dbReference type="AlphaFoldDB" id="J1I0P5"/>
<dbReference type="Gene3D" id="3.10.450.50">
    <property type="match status" value="1"/>
</dbReference>
<dbReference type="InterPro" id="IPR032710">
    <property type="entry name" value="NTF2-like_dom_sf"/>
</dbReference>
<evidence type="ECO:0000259" key="1">
    <source>
        <dbReference type="Pfam" id="PF12680"/>
    </source>
</evidence>
<dbReference type="EMBL" id="JH719942">
    <property type="protein sequence ID" value="EJF51833.1"/>
    <property type="molecule type" value="Genomic_DNA"/>
</dbReference>
<feature type="domain" description="SnoaL-like" evidence="1">
    <location>
        <begin position="8"/>
        <end position="109"/>
    </location>
</feature>
<protein>
    <recommendedName>
        <fullName evidence="1">SnoaL-like domain-containing protein</fullName>
    </recommendedName>
</protein>
<sequence length="157" mass="18488">MENKALIDKFYMAFAAADYETMVSCYHPEVVFEDPAFGRLQGERAKKMWEMLLTQSKDSILIRHSELSADAEKGQAKWVADYKYGDKRRPVHNIVRAQFRFKDGLIIEHRDQFNLWRWSKQALGTTGHLLGWSGFFRKKMRQTTNGMLDKYMAKQEK</sequence>
<proteinExistence type="predicted"/>
<evidence type="ECO:0000313" key="3">
    <source>
        <dbReference type="Proteomes" id="UP000005113"/>
    </source>
</evidence>
<dbReference type="Proteomes" id="UP000005113">
    <property type="component" value="Unassembled WGS sequence"/>
</dbReference>
<organism evidence="2 3">
    <name type="scientific">Saprospira grandis DSM 2844</name>
    <dbReference type="NCBI Taxonomy" id="694433"/>
    <lineage>
        <taxon>Bacteria</taxon>
        <taxon>Pseudomonadati</taxon>
        <taxon>Bacteroidota</taxon>
        <taxon>Saprospiria</taxon>
        <taxon>Saprospirales</taxon>
        <taxon>Saprospiraceae</taxon>
        <taxon>Saprospira</taxon>
    </lineage>
</organism>
<dbReference type="HOGENOM" id="CLU_120970_0_0_10"/>
<gene>
    <name evidence="2" type="ORF">SapgrDRAFT_0072</name>
</gene>
<name>J1I0P5_9BACT</name>
<reference evidence="3" key="1">
    <citation type="journal article" date="2012" name="Stand. Genomic Sci.">
        <title>Permanent draft genome sequence of the gliding predator Saprospira grandis strain Sa g1 (= HR1).</title>
        <authorList>
            <person name="Mavromatis K."/>
            <person name="Chertkov O."/>
            <person name="Lapidus A."/>
            <person name="Nolan M."/>
            <person name="Lucas S."/>
            <person name="Tice H."/>
            <person name="Del Rio T.G."/>
            <person name="Cheng J.F."/>
            <person name="Han C."/>
            <person name="Tapia R."/>
            <person name="Bruce D."/>
            <person name="Goodwin L.A."/>
            <person name="Pitluck S."/>
            <person name="Huntemann M."/>
            <person name="Liolios K."/>
            <person name="Pagani I."/>
            <person name="Ivanova N."/>
            <person name="Mikhailova N."/>
            <person name="Pati A."/>
            <person name="Chen A."/>
            <person name="Palaniappan K."/>
            <person name="Land M."/>
            <person name="Brambilla E.M."/>
            <person name="Rohde M."/>
            <person name="Spring S."/>
            <person name="Goker M."/>
            <person name="Detter J.C."/>
            <person name="Bristow J."/>
            <person name="Eisen J.A."/>
            <person name="Markowitz V."/>
            <person name="Hugenholtz P."/>
            <person name="Kyrpides N.C."/>
            <person name="Klenk H.P."/>
            <person name="Woyke T."/>
        </authorList>
    </citation>
    <scope>NUCLEOTIDE SEQUENCE [LARGE SCALE GENOMIC DNA]</scope>
    <source>
        <strain evidence="3">DSM 2844</strain>
    </source>
</reference>
<dbReference type="InterPro" id="IPR037401">
    <property type="entry name" value="SnoaL-like"/>
</dbReference>
<dbReference type="SUPFAM" id="SSF54427">
    <property type="entry name" value="NTF2-like"/>
    <property type="match status" value="1"/>
</dbReference>